<dbReference type="PANTHER" id="PTHR36924">
    <property type="entry name" value="ANTITOXIN HIGA-1"/>
    <property type="match status" value="1"/>
</dbReference>
<evidence type="ECO:0000313" key="4">
    <source>
        <dbReference type="Proteomes" id="UP000263900"/>
    </source>
</evidence>
<dbReference type="PROSITE" id="PS50943">
    <property type="entry name" value="HTH_CROC1"/>
    <property type="match status" value="1"/>
</dbReference>
<dbReference type="Proteomes" id="UP000263900">
    <property type="component" value="Chromosome"/>
</dbReference>
<dbReference type="OrthoDB" id="3174593at2"/>
<name>A0A3B7NAR1_9BACT</name>
<dbReference type="PANTHER" id="PTHR36924:SF1">
    <property type="entry name" value="ANTITOXIN HIGA-1"/>
    <property type="match status" value="1"/>
</dbReference>
<dbReference type="NCBIfam" id="TIGR02607">
    <property type="entry name" value="antidote_HigA"/>
    <property type="match status" value="1"/>
</dbReference>
<gene>
    <name evidence="3" type="primary">higA</name>
    <name evidence="3" type="ORF">D3H65_28430</name>
</gene>
<protein>
    <submittedName>
        <fullName evidence="3">Addiction module antidote protein, HigA family</fullName>
    </submittedName>
</protein>
<keyword evidence="1" id="KW-0238">DNA-binding</keyword>
<proteinExistence type="predicted"/>
<evidence type="ECO:0000256" key="1">
    <source>
        <dbReference type="ARBA" id="ARBA00023125"/>
    </source>
</evidence>
<dbReference type="SMART" id="SM00530">
    <property type="entry name" value="HTH_XRE"/>
    <property type="match status" value="1"/>
</dbReference>
<dbReference type="AlphaFoldDB" id="A0A3B7NAR1"/>
<dbReference type="Gene3D" id="1.10.260.40">
    <property type="entry name" value="lambda repressor-like DNA-binding domains"/>
    <property type="match status" value="1"/>
</dbReference>
<dbReference type="KEGG" id="pseg:D3H65_28430"/>
<keyword evidence="4" id="KW-1185">Reference proteome</keyword>
<evidence type="ECO:0000259" key="2">
    <source>
        <dbReference type="PROSITE" id="PS50943"/>
    </source>
</evidence>
<accession>A0A3B7NAR1</accession>
<dbReference type="InterPro" id="IPR013430">
    <property type="entry name" value="Toxin_antidote_HigA"/>
</dbReference>
<feature type="domain" description="HTH cro/C1-type" evidence="2">
    <location>
        <begin position="21"/>
        <end position="70"/>
    </location>
</feature>
<evidence type="ECO:0000313" key="3">
    <source>
        <dbReference type="EMBL" id="AXY78821.1"/>
    </source>
</evidence>
<dbReference type="InterPro" id="IPR010982">
    <property type="entry name" value="Lambda_DNA-bd_dom_sf"/>
</dbReference>
<sequence>MLKRELPPSHPGVILRELFMKERNLTVTELAKGLGMTRANLSAIINMRAGISPEVAVKLSEAFGNSAAFWINLQNNYELWHAERKVKRSSIQHFRLPGSDRQSAHAQ</sequence>
<reference evidence="3 4" key="1">
    <citation type="submission" date="2018-09" db="EMBL/GenBank/DDBJ databases">
        <title>Genome sequencing of strain 6GH32-13.</title>
        <authorList>
            <person name="Weon H.-Y."/>
            <person name="Heo J."/>
            <person name="Kwon S.-W."/>
        </authorList>
    </citation>
    <scope>NUCLEOTIDE SEQUENCE [LARGE SCALE GENOMIC DNA]</scope>
    <source>
        <strain evidence="3 4">5GH32-13</strain>
    </source>
</reference>
<dbReference type="InterPro" id="IPR001387">
    <property type="entry name" value="Cro/C1-type_HTH"/>
</dbReference>
<dbReference type="Pfam" id="PF01381">
    <property type="entry name" value="HTH_3"/>
    <property type="match status" value="1"/>
</dbReference>
<dbReference type="CDD" id="cd00093">
    <property type="entry name" value="HTH_XRE"/>
    <property type="match status" value="1"/>
</dbReference>
<dbReference type="EMBL" id="CP032157">
    <property type="protein sequence ID" value="AXY78821.1"/>
    <property type="molecule type" value="Genomic_DNA"/>
</dbReference>
<dbReference type="SUPFAM" id="SSF47413">
    <property type="entry name" value="lambda repressor-like DNA-binding domains"/>
    <property type="match status" value="1"/>
</dbReference>
<dbReference type="GO" id="GO:0003677">
    <property type="term" value="F:DNA binding"/>
    <property type="evidence" value="ECO:0007669"/>
    <property type="project" value="UniProtKB-KW"/>
</dbReference>
<organism evidence="3 4">
    <name type="scientific">Paraflavitalea soli</name>
    <dbReference type="NCBI Taxonomy" id="2315862"/>
    <lineage>
        <taxon>Bacteria</taxon>
        <taxon>Pseudomonadati</taxon>
        <taxon>Bacteroidota</taxon>
        <taxon>Chitinophagia</taxon>
        <taxon>Chitinophagales</taxon>
        <taxon>Chitinophagaceae</taxon>
        <taxon>Paraflavitalea</taxon>
    </lineage>
</organism>